<dbReference type="PROSITE" id="PS50989">
    <property type="entry name" value="COA_CT_CTER"/>
    <property type="match status" value="1"/>
</dbReference>
<dbReference type="PANTHER" id="PTHR42995:SF5">
    <property type="entry name" value="ACETYL-COENZYME A CARBOXYLASE CARBOXYL TRANSFERASE SUBUNIT BETA, CHLOROPLASTIC"/>
    <property type="match status" value="1"/>
</dbReference>
<dbReference type="InterPro" id="IPR011762">
    <property type="entry name" value="COA_CT_N"/>
</dbReference>
<evidence type="ECO:0000256" key="4">
    <source>
        <dbReference type="ARBA" id="ARBA00006276"/>
    </source>
</evidence>
<comment type="catalytic activity">
    <reaction evidence="18">
        <text>N(6)-carboxybiotinyl-L-lysyl-[protein] + acetyl-CoA = N(6)-biotinyl-L-lysyl-[protein] + malonyl-CoA</text>
        <dbReference type="Rhea" id="RHEA:54728"/>
        <dbReference type="Rhea" id="RHEA-COMP:10505"/>
        <dbReference type="Rhea" id="RHEA-COMP:10506"/>
        <dbReference type="ChEBI" id="CHEBI:57288"/>
        <dbReference type="ChEBI" id="CHEBI:57384"/>
        <dbReference type="ChEBI" id="CHEBI:83144"/>
        <dbReference type="ChEBI" id="CHEBI:83145"/>
        <dbReference type="EC" id="2.1.3.15"/>
    </reaction>
</comment>
<evidence type="ECO:0000256" key="1">
    <source>
        <dbReference type="ARBA" id="ARBA00001947"/>
    </source>
</evidence>
<comment type="subunit">
    <text evidence="6">Acetyl-CoA carboxylase is a heterotetramer composed of biotin carboxyl carrier protein (AccB), biotin carboxylase (AccC) and two subunits of ACCase subunit beta/alpha.</text>
</comment>
<dbReference type="Pfam" id="PF03255">
    <property type="entry name" value="ACCA"/>
    <property type="match status" value="1"/>
</dbReference>
<dbReference type="Pfam" id="PF01039">
    <property type="entry name" value="Carboxyl_trans"/>
    <property type="match status" value="1"/>
</dbReference>
<evidence type="ECO:0000256" key="8">
    <source>
        <dbReference type="ARBA" id="ARBA00018312"/>
    </source>
</evidence>
<comment type="similarity">
    <text evidence="3">Belongs to the AccD/PCCB family.</text>
</comment>
<keyword evidence="22" id="KW-1185">Reference proteome</keyword>
<dbReference type="InterPro" id="IPR011763">
    <property type="entry name" value="COA_CT_C"/>
</dbReference>
<comment type="similarity">
    <text evidence="4">In the C-terminal section; belongs to the AccA family.</text>
</comment>
<evidence type="ECO:0000256" key="12">
    <source>
        <dbReference type="ARBA" id="ARBA00022771"/>
    </source>
</evidence>
<evidence type="ECO:0000256" key="18">
    <source>
        <dbReference type="ARBA" id="ARBA00049152"/>
    </source>
</evidence>
<keyword evidence="12" id="KW-0479">Metal-binding</keyword>
<dbReference type="Proteomes" id="UP001501170">
    <property type="component" value="Unassembled WGS sequence"/>
</dbReference>
<dbReference type="PROSITE" id="PS50980">
    <property type="entry name" value="COA_CT_NTER"/>
    <property type="match status" value="1"/>
</dbReference>
<dbReference type="EMBL" id="BAAARB010000001">
    <property type="protein sequence ID" value="GAA2365853.1"/>
    <property type="molecule type" value="Genomic_DNA"/>
</dbReference>
<dbReference type="InterPro" id="IPR034733">
    <property type="entry name" value="AcCoA_carboxyl_beta"/>
</dbReference>
<evidence type="ECO:0000256" key="7">
    <source>
        <dbReference type="ARBA" id="ARBA00011883"/>
    </source>
</evidence>
<comment type="subcellular location">
    <subcellularLocation>
        <location evidence="2">Cytoplasm</location>
    </subcellularLocation>
</comment>
<reference evidence="22" key="1">
    <citation type="journal article" date="2019" name="Int. J. Syst. Evol. Microbiol.">
        <title>The Global Catalogue of Microorganisms (GCM) 10K type strain sequencing project: providing services to taxonomists for standard genome sequencing and annotation.</title>
        <authorList>
            <consortium name="The Broad Institute Genomics Platform"/>
            <consortium name="The Broad Institute Genome Sequencing Center for Infectious Disease"/>
            <person name="Wu L."/>
            <person name="Ma J."/>
        </authorList>
    </citation>
    <scope>NUCLEOTIDE SEQUENCE [LARGE SCALE GENOMIC DNA]</scope>
    <source>
        <strain evidence="22">JCM 16227</strain>
    </source>
</reference>
<evidence type="ECO:0000256" key="15">
    <source>
        <dbReference type="ARBA" id="ARBA00023098"/>
    </source>
</evidence>
<protein>
    <recommendedName>
        <fullName evidence="8">Acetyl-coenzyme A carboxylase carboxyl transferase subunits beta/alpha</fullName>
        <ecNumber evidence="7">2.1.3.15</ecNumber>
    </recommendedName>
</protein>
<gene>
    <name evidence="21" type="ORF">GCM10009855_01340</name>
</gene>
<evidence type="ECO:0000256" key="14">
    <source>
        <dbReference type="ARBA" id="ARBA00022840"/>
    </source>
</evidence>
<dbReference type="PRINTS" id="PR01070">
    <property type="entry name" value="ACCCTRFRASEB"/>
</dbReference>
<dbReference type="EC" id="2.1.3.15" evidence="7"/>
<organism evidence="21 22">
    <name type="scientific">Gordonia cholesterolivorans</name>
    <dbReference type="NCBI Taxonomy" id="559625"/>
    <lineage>
        <taxon>Bacteria</taxon>
        <taxon>Bacillati</taxon>
        <taxon>Actinomycetota</taxon>
        <taxon>Actinomycetes</taxon>
        <taxon>Mycobacteriales</taxon>
        <taxon>Gordoniaceae</taxon>
        <taxon>Gordonia</taxon>
    </lineage>
</organism>
<evidence type="ECO:0000256" key="5">
    <source>
        <dbReference type="ARBA" id="ARBA00010284"/>
    </source>
</evidence>
<accession>A0ABP5U094</accession>
<evidence type="ECO:0000256" key="16">
    <source>
        <dbReference type="ARBA" id="ARBA00023160"/>
    </source>
</evidence>
<comment type="caution">
    <text evidence="21">The sequence shown here is derived from an EMBL/GenBank/DDBJ whole genome shotgun (WGS) entry which is preliminary data.</text>
</comment>
<dbReference type="InterPro" id="IPR029045">
    <property type="entry name" value="ClpP/crotonase-like_dom_sf"/>
</dbReference>
<evidence type="ECO:0000256" key="11">
    <source>
        <dbReference type="ARBA" id="ARBA00022741"/>
    </source>
</evidence>
<name>A0ABP5U094_9ACTN</name>
<evidence type="ECO:0000256" key="9">
    <source>
        <dbReference type="ARBA" id="ARBA00022516"/>
    </source>
</evidence>
<keyword evidence="16" id="KW-0275">Fatty acid biosynthesis</keyword>
<feature type="domain" description="CoA carboxyltransferase C-terminal" evidence="20">
    <location>
        <begin position="199"/>
        <end position="453"/>
    </location>
</feature>
<keyword evidence="12" id="KW-0863">Zinc-finger</keyword>
<dbReference type="InterPro" id="IPR000438">
    <property type="entry name" value="Acetyl_CoA_COase_Trfase_b_su"/>
</dbReference>
<evidence type="ECO:0000256" key="6">
    <source>
        <dbReference type="ARBA" id="ARBA00011664"/>
    </source>
</evidence>
<dbReference type="RefSeq" id="WP_346074679.1">
    <property type="nucleotide sequence ID" value="NZ_BAAARB010000001.1"/>
</dbReference>
<keyword evidence="11" id="KW-0547">Nucleotide-binding</keyword>
<comment type="cofactor">
    <cofactor evidence="1">
        <name>Zn(2+)</name>
        <dbReference type="ChEBI" id="CHEBI:29105"/>
    </cofactor>
</comment>
<comment type="function">
    <text evidence="17">Component of the acetyl coenzyme A carboxylase (ACC) complex. Biotin carboxylase (BC) catalyzes the carboxylation of biotin on its carrier protein (BCCP) and then the CO(2) group is transferred by the transcarboxylase to acetyl-CoA to form malonyl-CoA.</text>
</comment>
<evidence type="ECO:0000259" key="20">
    <source>
        <dbReference type="PROSITE" id="PS50989"/>
    </source>
</evidence>
<feature type="domain" description="CoA carboxyltransferase N-terminal" evidence="19">
    <location>
        <begin position="1"/>
        <end position="222"/>
    </location>
</feature>
<dbReference type="SUPFAM" id="SSF52096">
    <property type="entry name" value="ClpP/crotonase"/>
    <property type="match status" value="2"/>
</dbReference>
<sequence>MGTERPGDERPDAAAMIDAVLDDGTWCSWDRSTEPESVCTGSGRVGGRPIALVVSEFGVSGGSIGATAGARIVEAVRRATAERLPLLALPASGGTRMQEGTPAFLQMAAITAAVAEHRDAGLPYLVYLRHPTTGGVFASWGSLGDVTWAQPGALTGFLGPKVYAGIHGRQFPAGVQTAENLHRLGLVDDVVDHRRLGARIASVLAALDPAAAAVRHEAAGPLAAKVDDAWSAVAATRDRMRPGLTELETHLGAVRLAGDGPIRIALARFGGRPVVLAGQDRRIQSEGRSISADALRVARRGIALAVRWGLPLVTVVDTSGGELSRAAEESGLARQIAACTMELLSAATPTASVLLGQGAGGAALAMFPADRVIGAADGWLAPLPPEGASVIMHGDVGHAAEMARAQHVWVRELRRLGIVDEVVTTLDETVAAIDRWIATDPVADRSGRVRVGR</sequence>
<evidence type="ECO:0000259" key="19">
    <source>
        <dbReference type="PROSITE" id="PS50980"/>
    </source>
</evidence>
<evidence type="ECO:0000256" key="13">
    <source>
        <dbReference type="ARBA" id="ARBA00022832"/>
    </source>
</evidence>
<proteinExistence type="inferred from homology"/>
<keyword evidence="13" id="KW-0276">Fatty acid metabolism</keyword>
<dbReference type="Gene3D" id="3.90.226.10">
    <property type="entry name" value="2-enoyl-CoA Hydratase, Chain A, domain 1"/>
    <property type="match status" value="2"/>
</dbReference>
<evidence type="ECO:0000256" key="10">
    <source>
        <dbReference type="ARBA" id="ARBA00022679"/>
    </source>
</evidence>
<evidence type="ECO:0000256" key="3">
    <source>
        <dbReference type="ARBA" id="ARBA00006102"/>
    </source>
</evidence>
<evidence type="ECO:0000256" key="2">
    <source>
        <dbReference type="ARBA" id="ARBA00004496"/>
    </source>
</evidence>
<evidence type="ECO:0000313" key="22">
    <source>
        <dbReference type="Proteomes" id="UP001501170"/>
    </source>
</evidence>
<evidence type="ECO:0000256" key="17">
    <source>
        <dbReference type="ARBA" id="ARBA00025280"/>
    </source>
</evidence>
<keyword evidence="12" id="KW-0862">Zinc</keyword>
<keyword evidence="14" id="KW-0067">ATP-binding</keyword>
<dbReference type="GO" id="GO:0016740">
    <property type="term" value="F:transferase activity"/>
    <property type="evidence" value="ECO:0007669"/>
    <property type="project" value="UniProtKB-KW"/>
</dbReference>
<evidence type="ECO:0000313" key="21">
    <source>
        <dbReference type="EMBL" id="GAA2365853.1"/>
    </source>
</evidence>
<dbReference type="PANTHER" id="PTHR42995">
    <property type="entry name" value="ACETYL-COENZYME A CARBOXYLASE CARBOXYL TRANSFERASE SUBUNIT BETA, CHLOROPLASTIC"/>
    <property type="match status" value="1"/>
</dbReference>
<keyword evidence="10 21" id="KW-0808">Transferase</keyword>
<dbReference type="InterPro" id="IPR001095">
    <property type="entry name" value="Acetyl_CoA_COase_a_su"/>
</dbReference>
<keyword evidence="15" id="KW-0443">Lipid metabolism</keyword>
<keyword evidence="9" id="KW-0444">Lipid biosynthesis</keyword>
<comment type="similarity">
    <text evidence="5">In the N-terminal section; belongs to the AccD/PCCB family.</text>
</comment>